<keyword evidence="7" id="KW-0449">Lipoprotein</keyword>
<keyword evidence="3" id="KW-0378">Hydrolase</keyword>
<evidence type="ECO:0000256" key="4">
    <source>
        <dbReference type="ARBA" id="ARBA00022807"/>
    </source>
</evidence>
<sequence>MPFAIRNLTFLAAILLVLGGCAGNESLQQKQAQMQPLPPELTEAPGDTGRLWQVFERYRGAPYQYGGTSASGFDCSGFILTAYREGLGQHLPRTTSQMLARGSVVRPGDIQPGDVVFFRIAGKEQHAGIYMGNNRFIHASTSAGVTVSDINGYYWQGRLSSARRF</sequence>
<keyword evidence="2" id="KW-0645">Protease</keyword>
<dbReference type="InterPro" id="IPR051202">
    <property type="entry name" value="Peptidase_C40"/>
</dbReference>
<dbReference type="GO" id="GO:0008234">
    <property type="term" value="F:cysteine-type peptidase activity"/>
    <property type="evidence" value="ECO:0007669"/>
    <property type="project" value="UniProtKB-KW"/>
</dbReference>
<proteinExistence type="inferred from homology"/>
<feature type="chain" id="PRO_5032469920" evidence="5">
    <location>
        <begin position="23"/>
        <end position="165"/>
    </location>
</feature>
<keyword evidence="4" id="KW-0788">Thiol protease</keyword>
<evidence type="ECO:0000256" key="3">
    <source>
        <dbReference type="ARBA" id="ARBA00022801"/>
    </source>
</evidence>
<dbReference type="PROSITE" id="PS51935">
    <property type="entry name" value="NLPC_P60"/>
    <property type="match status" value="1"/>
</dbReference>
<dbReference type="SUPFAM" id="SSF54001">
    <property type="entry name" value="Cysteine proteinases"/>
    <property type="match status" value="1"/>
</dbReference>
<dbReference type="GO" id="GO:0006508">
    <property type="term" value="P:proteolysis"/>
    <property type="evidence" value="ECO:0007669"/>
    <property type="project" value="UniProtKB-KW"/>
</dbReference>
<reference evidence="7 8" key="1">
    <citation type="submission" date="2020-08" db="EMBL/GenBank/DDBJ databases">
        <title>Genomic Encyclopedia of Type Strains, Phase IV (KMG-IV): sequencing the most valuable type-strain genomes for metagenomic binning, comparative biology and taxonomic classification.</title>
        <authorList>
            <person name="Goeker M."/>
        </authorList>
    </citation>
    <scope>NUCLEOTIDE SEQUENCE [LARGE SCALE GENOMIC DNA]</scope>
    <source>
        <strain evidence="7 8">DSM 22359</strain>
    </source>
</reference>
<accession>A0A840U8H7</accession>
<dbReference type="Gene3D" id="3.90.1720.10">
    <property type="entry name" value="endopeptidase domain like (from Nostoc punctiforme)"/>
    <property type="match status" value="1"/>
</dbReference>
<feature type="signal peptide" evidence="5">
    <location>
        <begin position="1"/>
        <end position="22"/>
    </location>
</feature>
<dbReference type="InterPro" id="IPR000064">
    <property type="entry name" value="NLP_P60_dom"/>
</dbReference>
<evidence type="ECO:0000313" key="8">
    <source>
        <dbReference type="Proteomes" id="UP000591735"/>
    </source>
</evidence>
<dbReference type="EMBL" id="JACHFE010000004">
    <property type="protein sequence ID" value="MBB5321429.1"/>
    <property type="molecule type" value="Genomic_DNA"/>
</dbReference>
<evidence type="ECO:0000313" key="7">
    <source>
        <dbReference type="EMBL" id="MBB5321429.1"/>
    </source>
</evidence>
<name>A0A840U8H7_9GAMM</name>
<dbReference type="RefSeq" id="WP_183702859.1">
    <property type="nucleotide sequence ID" value="NZ_JACHFE010000004.1"/>
</dbReference>
<dbReference type="Proteomes" id="UP000591735">
    <property type="component" value="Unassembled WGS sequence"/>
</dbReference>
<evidence type="ECO:0000256" key="5">
    <source>
        <dbReference type="SAM" id="SignalP"/>
    </source>
</evidence>
<dbReference type="PANTHER" id="PTHR47053">
    <property type="entry name" value="MUREIN DD-ENDOPEPTIDASE MEPH-RELATED"/>
    <property type="match status" value="1"/>
</dbReference>
<dbReference type="InterPro" id="IPR038765">
    <property type="entry name" value="Papain-like_cys_pep_sf"/>
</dbReference>
<comment type="caution">
    <text evidence="7">The sequence shown here is derived from an EMBL/GenBank/DDBJ whole genome shotgun (WGS) entry which is preliminary data.</text>
</comment>
<evidence type="ECO:0000259" key="6">
    <source>
        <dbReference type="PROSITE" id="PS51935"/>
    </source>
</evidence>
<keyword evidence="8" id="KW-1185">Reference proteome</keyword>
<dbReference type="PROSITE" id="PS51257">
    <property type="entry name" value="PROKAR_LIPOPROTEIN"/>
    <property type="match status" value="1"/>
</dbReference>
<gene>
    <name evidence="7" type="ORF">HNR38_001918</name>
</gene>
<comment type="similarity">
    <text evidence="1">Belongs to the peptidase C40 family.</text>
</comment>
<dbReference type="AlphaFoldDB" id="A0A840U8H7"/>
<feature type="domain" description="NlpC/P60" evidence="6">
    <location>
        <begin position="44"/>
        <end position="165"/>
    </location>
</feature>
<organism evidence="7 8">
    <name type="scientific">Marinobacter oulmenensis</name>
    <dbReference type="NCBI Taxonomy" id="643747"/>
    <lineage>
        <taxon>Bacteria</taxon>
        <taxon>Pseudomonadati</taxon>
        <taxon>Pseudomonadota</taxon>
        <taxon>Gammaproteobacteria</taxon>
        <taxon>Pseudomonadales</taxon>
        <taxon>Marinobacteraceae</taxon>
        <taxon>Marinobacter</taxon>
    </lineage>
</organism>
<keyword evidence="5" id="KW-0732">Signal</keyword>
<dbReference type="Pfam" id="PF00877">
    <property type="entry name" value="NLPC_P60"/>
    <property type="match status" value="1"/>
</dbReference>
<protein>
    <submittedName>
        <fullName evidence="7">Lipoprotein Spr/probable lipoprotein NlpC</fullName>
    </submittedName>
</protein>
<dbReference type="PANTHER" id="PTHR47053:SF1">
    <property type="entry name" value="MUREIN DD-ENDOPEPTIDASE MEPH-RELATED"/>
    <property type="match status" value="1"/>
</dbReference>
<evidence type="ECO:0000256" key="1">
    <source>
        <dbReference type="ARBA" id="ARBA00007074"/>
    </source>
</evidence>
<evidence type="ECO:0000256" key="2">
    <source>
        <dbReference type="ARBA" id="ARBA00022670"/>
    </source>
</evidence>